<evidence type="ECO:0000256" key="9">
    <source>
        <dbReference type="ARBA" id="ARBA00023136"/>
    </source>
</evidence>
<evidence type="ECO:0000256" key="8">
    <source>
        <dbReference type="ARBA" id="ARBA00023114"/>
    </source>
</evidence>
<evidence type="ECO:0000256" key="6">
    <source>
        <dbReference type="ARBA" id="ARBA00022729"/>
    </source>
</evidence>
<protein>
    <submittedName>
        <fullName evidence="12">Porin</fullName>
    </submittedName>
</protein>
<dbReference type="CDD" id="cd00342">
    <property type="entry name" value="gram_neg_porins"/>
    <property type="match status" value="1"/>
</dbReference>
<evidence type="ECO:0000313" key="12">
    <source>
        <dbReference type="EMBL" id="MDN3920078.1"/>
    </source>
</evidence>
<reference evidence="12 13" key="1">
    <citation type="submission" date="2023-06" db="EMBL/GenBank/DDBJ databases">
        <title>Pelomonas sp. PFR6 16S ribosomal RNA gene Genome sequencing and assembly.</title>
        <authorList>
            <person name="Woo H."/>
        </authorList>
    </citation>
    <scope>NUCLEOTIDE SEQUENCE [LARGE SCALE GENOMIC DNA]</scope>
    <source>
        <strain evidence="12 13">PFR6</strain>
    </source>
</reference>
<accession>A0ABT8DPY7</accession>
<keyword evidence="8" id="KW-0626">Porin</keyword>
<feature type="domain" description="Porin" evidence="11">
    <location>
        <begin position="7"/>
        <end position="324"/>
    </location>
</feature>
<evidence type="ECO:0000256" key="2">
    <source>
        <dbReference type="ARBA" id="ARBA00011233"/>
    </source>
</evidence>
<evidence type="ECO:0000259" key="11">
    <source>
        <dbReference type="Pfam" id="PF13609"/>
    </source>
</evidence>
<keyword evidence="3" id="KW-0813">Transport</keyword>
<gene>
    <name evidence="12" type="ORF">QWJ38_07275</name>
</gene>
<keyword evidence="10" id="KW-0998">Cell outer membrane</keyword>
<comment type="subunit">
    <text evidence="2">Homotrimer.</text>
</comment>
<evidence type="ECO:0000256" key="3">
    <source>
        <dbReference type="ARBA" id="ARBA00022448"/>
    </source>
</evidence>
<dbReference type="InterPro" id="IPR050298">
    <property type="entry name" value="Gram-neg_bact_OMP"/>
</dbReference>
<dbReference type="SUPFAM" id="SSF56935">
    <property type="entry name" value="Porins"/>
    <property type="match status" value="1"/>
</dbReference>
<name>A0ABT8DPY7_9BURK</name>
<comment type="caution">
    <text evidence="12">The sequence shown here is derived from an EMBL/GenBank/DDBJ whole genome shotgun (WGS) entry which is preliminary data.</text>
</comment>
<organism evidence="12 13">
    <name type="scientific">Roseateles violae</name>
    <dbReference type="NCBI Taxonomy" id="3058042"/>
    <lineage>
        <taxon>Bacteria</taxon>
        <taxon>Pseudomonadati</taxon>
        <taxon>Pseudomonadota</taxon>
        <taxon>Betaproteobacteria</taxon>
        <taxon>Burkholderiales</taxon>
        <taxon>Sphaerotilaceae</taxon>
        <taxon>Roseateles</taxon>
    </lineage>
</organism>
<dbReference type="InterPro" id="IPR023614">
    <property type="entry name" value="Porin_dom_sf"/>
</dbReference>
<dbReference type="Gene3D" id="2.40.160.10">
    <property type="entry name" value="Porin"/>
    <property type="match status" value="1"/>
</dbReference>
<comment type="subcellular location">
    <subcellularLocation>
        <location evidence="1">Cell outer membrane</location>
        <topology evidence="1">Multi-pass membrane protein</topology>
    </subcellularLocation>
</comment>
<keyword evidence="7" id="KW-0406">Ion transport</keyword>
<evidence type="ECO:0000256" key="7">
    <source>
        <dbReference type="ARBA" id="ARBA00023065"/>
    </source>
</evidence>
<keyword evidence="4" id="KW-1134">Transmembrane beta strand</keyword>
<dbReference type="InterPro" id="IPR033900">
    <property type="entry name" value="Gram_neg_porin_domain"/>
</dbReference>
<dbReference type="Pfam" id="PF13609">
    <property type="entry name" value="Porin_4"/>
    <property type="match status" value="1"/>
</dbReference>
<proteinExistence type="predicted"/>
<keyword evidence="9" id="KW-0472">Membrane</keyword>
<evidence type="ECO:0000313" key="13">
    <source>
        <dbReference type="Proteomes" id="UP001228044"/>
    </source>
</evidence>
<evidence type="ECO:0000256" key="5">
    <source>
        <dbReference type="ARBA" id="ARBA00022692"/>
    </source>
</evidence>
<keyword evidence="13" id="KW-1185">Reference proteome</keyword>
<dbReference type="PANTHER" id="PTHR34501">
    <property type="entry name" value="PROTEIN YDDL-RELATED"/>
    <property type="match status" value="1"/>
</dbReference>
<sequence length="354" mass="36742">MLSLAGTIATPMAAWAQSSVTVYGIMDLAARYVANDGVGSVTSLISGGNATSRLGLRGSEDLGGGLSARFQLEHGISADTGTPAGGNTFWDRLAWVSLASNSLGELRLGRDYVPTYTNWVRFDPFSNVGVAGVGNMLPASQVGPIRSAFASNPNTLVRSNNAVQYLLPANLGGIEGGLMVAAGEGGTAANGQHKLLGLRLGYATGAWVVSGAYDETKNELTGNESFKDGIIAGSYDFGVVKLNAAWRRFDFLDSKQTNILLAAILPVGAAGQLKVSYQKADLSGRVRTTNVADNDGAQLGLGYVHNLSKRTALYASYSRINNDGVATFVVPGGASGLTAGGNSWGVESGVRHIF</sequence>
<keyword evidence="5" id="KW-0812">Transmembrane</keyword>
<evidence type="ECO:0000256" key="10">
    <source>
        <dbReference type="ARBA" id="ARBA00023237"/>
    </source>
</evidence>
<keyword evidence="6" id="KW-0732">Signal</keyword>
<evidence type="ECO:0000256" key="1">
    <source>
        <dbReference type="ARBA" id="ARBA00004571"/>
    </source>
</evidence>
<evidence type="ECO:0000256" key="4">
    <source>
        <dbReference type="ARBA" id="ARBA00022452"/>
    </source>
</evidence>
<dbReference type="Proteomes" id="UP001228044">
    <property type="component" value="Unassembled WGS sequence"/>
</dbReference>
<dbReference type="PANTHER" id="PTHR34501:SF9">
    <property type="entry name" value="MAJOR OUTER MEMBRANE PROTEIN P.IA"/>
    <property type="match status" value="1"/>
</dbReference>
<dbReference type="EMBL" id="JAUHHC010000002">
    <property type="protein sequence ID" value="MDN3920078.1"/>
    <property type="molecule type" value="Genomic_DNA"/>
</dbReference>